<feature type="transmembrane region" description="Helical" evidence="1">
    <location>
        <begin position="107"/>
        <end position="128"/>
    </location>
</feature>
<gene>
    <name evidence="2" type="ORF">EV378_2010</name>
</gene>
<dbReference type="Proteomes" id="UP000295560">
    <property type="component" value="Unassembled WGS sequence"/>
</dbReference>
<evidence type="ECO:0000256" key="1">
    <source>
        <dbReference type="SAM" id="Phobius"/>
    </source>
</evidence>
<evidence type="ECO:0000313" key="3">
    <source>
        <dbReference type="Proteomes" id="UP000295560"/>
    </source>
</evidence>
<feature type="transmembrane region" description="Helical" evidence="1">
    <location>
        <begin position="78"/>
        <end position="95"/>
    </location>
</feature>
<reference evidence="2 3" key="1">
    <citation type="submission" date="2019-03" db="EMBL/GenBank/DDBJ databases">
        <title>Sequencing the genomes of 1000 actinobacteria strains.</title>
        <authorList>
            <person name="Klenk H.-P."/>
        </authorList>
    </citation>
    <scope>NUCLEOTIDE SEQUENCE [LARGE SCALE GENOMIC DNA]</scope>
    <source>
        <strain evidence="2 3">DSM 44969</strain>
    </source>
</reference>
<keyword evidence="3" id="KW-1185">Reference proteome</keyword>
<feature type="transmembrane region" description="Helical" evidence="1">
    <location>
        <begin position="12"/>
        <end position="33"/>
    </location>
</feature>
<dbReference type="OrthoDB" id="3296966at2"/>
<dbReference type="RefSeq" id="WP_132423040.1">
    <property type="nucleotide sequence ID" value="NZ_SMFZ01000001.1"/>
</dbReference>
<keyword evidence="1" id="KW-0472">Membrane</keyword>
<organism evidence="2 3">
    <name type="scientific">Pseudonocardia endophytica</name>
    <dbReference type="NCBI Taxonomy" id="401976"/>
    <lineage>
        <taxon>Bacteria</taxon>
        <taxon>Bacillati</taxon>
        <taxon>Actinomycetota</taxon>
        <taxon>Actinomycetes</taxon>
        <taxon>Pseudonocardiales</taxon>
        <taxon>Pseudonocardiaceae</taxon>
        <taxon>Pseudonocardia</taxon>
    </lineage>
</organism>
<feature type="transmembrane region" description="Helical" evidence="1">
    <location>
        <begin position="53"/>
        <end position="71"/>
    </location>
</feature>
<accession>A0A4R1HXH0</accession>
<dbReference type="EMBL" id="SMFZ01000001">
    <property type="protein sequence ID" value="TCK26181.1"/>
    <property type="molecule type" value="Genomic_DNA"/>
</dbReference>
<proteinExistence type="predicted"/>
<dbReference type="Pfam" id="PF19545">
    <property type="entry name" value="DUF6069"/>
    <property type="match status" value="1"/>
</dbReference>
<sequence>MTTATRTTDRTTRALLTIGAAAVVAMLVNAVIATGALALGPGAAPVGLTPAEYLSASVVGILIGAAGWALVRRFTARPAAVLRVLVPVVVVLTWIPDVAVLLGGATVVNAVGLMLMHAVVATSAVVALRRVLPV</sequence>
<evidence type="ECO:0000313" key="2">
    <source>
        <dbReference type="EMBL" id="TCK26181.1"/>
    </source>
</evidence>
<keyword evidence="1" id="KW-0812">Transmembrane</keyword>
<dbReference type="AlphaFoldDB" id="A0A4R1HXH0"/>
<name>A0A4R1HXH0_PSEEN</name>
<comment type="caution">
    <text evidence="2">The sequence shown here is derived from an EMBL/GenBank/DDBJ whole genome shotgun (WGS) entry which is preliminary data.</text>
</comment>
<keyword evidence="1" id="KW-1133">Transmembrane helix</keyword>
<protein>
    <submittedName>
        <fullName evidence="2">Uncharacterized protein</fullName>
    </submittedName>
</protein>
<dbReference type="InterPro" id="IPR045713">
    <property type="entry name" value="DUF6069"/>
</dbReference>